<keyword evidence="2" id="KW-0238">DNA-binding</keyword>
<sequence length="379" mass="42542">MTRTLSELSMRDRKELLVCYDGGRLQYISQPRAAAMLNVTRDTLKKLLRGRRTIEEHRETTEEEEGSGSRRAAERNRRFMALETGLLRWFRDARSRRRPVDEAAVLAEAGELAARIGVANFTANSSWALHWKFKYNLFGAGAHRTTSRYRADDVYSLVDAGFFYLSSGPGGEWLARRIGVVLACNVTGTDRLRPLVVDNDDRDDPRYSRDVKPLLDAAAAGGRWTTGGLGSFVERLDRAVRPPRRVLVVLDRRLSLPPGVRLRNVEVARFPADGATVHPLGAHVVCNAAAYEFHARRSLPPDGHLTVLDFAHLISDVWQNLPAPLLRNCFRALGWTRTVAEPVAENVHADFQRWMARYRGSPAAPSHGDDHASMEIIEI</sequence>
<proteinExistence type="predicted"/>
<dbReference type="GO" id="GO:0005634">
    <property type="term" value="C:nucleus"/>
    <property type="evidence" value="ECO:0007669"/>
    <property type="project" value="UniProtKB-SubCell"/>
</dbReference>
<dbReference type="PANTHER" id="PTHR19303">
    <property type="entry name" value="TRANSPOSON"/>
    <property type="match status" value="1"/>
</dbReference>
<dbReference type="OrthoDB" id="6594458at2759"/>
<evidence type="ECO:0000313" key="6">
    <source>
        <dbReference type="Proteomes" id="UP000694846"/>
    </source>
</evidence>
<feature type="domain" description="HTH CENPB-type" evidence="4">
    <location>
        <begin position="70"/>
        <end position="141"/>
    </location>
</feature>
<dbReference type="EMBL" id="GGMS01010021">
    <property type="protein sequence ID" value="MBY79224.1"/>
    <property type="molecule type" value="Transcribed_RNA"/>
</dbReference>
<comment type="subcellular location">
    <subcellularLocation>
        <location evidence="1">Nucleus</location>
    </subcellularLocation>
</comment>
<dbReference type="AlphaFoldDB" id="A0A2S2QND4"/>
<dbReference type="Proteomes" id="UP000694846">
    <property type="component" value="Unplaced"/>
</dbReference>
<name>A0A2S2QND4_9HEMI</name>
<dbReference type="PANTHER" id="PTHR19303:SF73">
    <property type="entry name" value="PROTEIN PDC2"/>
    <property type="match status" value="1"/>
</dbReference>
<dbReference type="RefSeq" id="XP_025419100.1">
    <property type="nucleotide sequence ID" value="XM_025563315.1"/>
</dbReference>
<dbReference type="GO" id="GO:0003677">
    <property type="term" value="F:DNA binding"/>
    <property type="evidence" value="ECO:0007669"/>
    <property type="project" value="UniProtKB-KW"/>
</dbReference>
<dbReference type="InterPro" id="IPR009057">
    <property type="entry name" value="Homeodomain-like_sf"/>
</dbReference>
<reference evidence="7" key="2">
    <citation type="submission" date="2025-04" db="UniProtKB">
        <authorList>
            <consortium name="RefSeq"/>
        </authorList>
    </citation>
    <scope>IDENTIFICATION</scope>
    <source>
        <tissue evidence="7">Whole body</tissue>
    </source>
</reference>
<evidence type="ECO:0000259" key="4">
    <source>
        <dbReference type="PROSITE" id="PS51253"/>
    </source>
</evidence>
<evidence type="ECO:0000313" key="5">
    <source>
        <dbReference type="EMBL" id="MBY79224.1"/>
    </source>
</evidence>
<organism evidence="5">
    <name type="scientific">Sipha flava</name>
    <name type="common">yellow sugarcane aphid</name>
    <dbReference type="NCBI Taxonomy" id="143950"/>
    <lineage>
        <taxon>Eukaryota</taxon>
        <taxon>Metazoa</taxon>
        <taxon>Ecdysozoa</taxon>
        <taxon>Arthropoda</taxon>
        <taxon>Hexapoda</taxon>
        <taxon>Insecta</taxon>
        <taxon>Pterygota</taxon>
        <taxon>Neoptera</taxon>
        <taxon>Paraneoptera</taxon>
        <taxon>Hemiptera</taxon>
        <taxon>Sternorrhyncha</taxon>
        <taxon>Aphidomorpha</taxon>
        <taxon>Aphidoidea</taxon>
        <taxon>Aphididae</taxon>
        <taxon>Sipha</taxon>
    </lineage>
</organism>
<dbReference type="SUPFAM" id="SSF46689">
    <property type="entry name" value="Homeodomain-like"/>
    <property type="match status" value="1"/>
</dbReference>
<evidence type="ECO:0000256" key="2">
    <source>
        <dbReference type="ARBA" id="ARBA00023125"/>
    </source>
</evidence>
<dbReference type="Pfam" id="PF03221">
    <property type="entry name" value="HTH_Tnp_Tc5"/>
    <property type="match status" value="1"/>
</dbReference>
<protein>
    <submittedName>
        <fullName evidence="5">Major centromere autoantigen B</fullName>
    </submittedName>
    <submittedName>
        <fullName evidence="7">Uncharacterized protein LOC112689546</fullName>
    </submittedName>
</protein>
<evidence type="ECO:0000256" key="3">
    <source>
        <dbReference type="SAM" id="MobiDB-lite"/>
    </source>
</evidence>
<dbReference type="PROSITE" id="PS51253">
    <property type="entry name" value="HTH_CENPB"/>
    <property type="match status" value="1"/>
</dbReference>
<evidence type="ECO:0000313" key="7">
    <source>
        <dbReference type="RefSeq" id="XP_025419100.1"/>
    </source>
</evidence>
<feature type="region of interest" description="Disordered" evidence="3">
    <location>
        <begin position="51"/>
        <end position="73"/>
    </location>
</feature>
<keyword evidence="6" id="KW-1185">Reference proteome</keyword>
<evidence type="ECO:0000256" key="1">
    <source>
        <dbReference type="ARBA" id="ARBA00004123"/>
    </source>
</evidence>
<dbReference type="Gene3D" id="1.10.10.60">
    <property type="entry name" value="Homeodomain-like"/>
    <property type="match status" value="1"/>
</dbReference>
<accession>A0A2S2QND4</accession>
<reference evidence="5" key="1">
    <citation type="submission" date="2018-04" db="EMBL/GenBank/DDBJ databases">
        <title>Transcriptome assembly of Sipha flava.</title>
        <authorList>
            <person name="Scully E.D."/>
            <person name="Geib S.M."/>
            <person name="Palmer N.A."/>
            <person name="Koch K."/>
            <person name="Bradshaw J."/>
            <person name="Heng-Moss T."/>
            <person name="Sarath G."/>
        </authorList>
    </citation>
    <scope>NUCLEOTIDE SEQUENCE</scope>
</reference>
<dbReference type="InterPro" id="IPR050863">
    <property type="entry name" value="CenT-Element_Derived"/>
</dbReference>
<gene>
    <name evidence="5" type="primary">CENPB</name>
    <name evidence="7" type="synonym">LOC112689546</name>
    <name evidence="5" type="ORF">g.72832</name>
</gene>
<dbReference type="InterPro" id="IPR006600">
    <property type="entry name" value="HTH_CenpB_DNA-bd_dom"/>
</dbReference>